<keyword evidence="12" id="KW-0966">Cell projection</keyword>
<comment type="catalytic activity">
    <reaction evidence="12">
        <text>a 2-methoxy-6-(all-trans-polyprenyl)phenol + 2 reduced [2Fe-2S]-[ferredoxin] + O2 + 2 H(+) = a 2-methoxy-6-(all-trans-polyprenyl)benzene-1,4-diol + 2 oxidized [2Fe-2S]-[ferredoxin] + H2O</text>
        <dbReference type="Rhea" id="RHEA:81183"/>
        <dbReference type="Rhea" id="RHEA-COMP:9551"/>
        <dbReference type="Rhea" id="RHEA-COMP:10000"/>
        <dbReference type="Rhea" id="RHEA-COMP:10001"/>
        <dbReference type="Rhea" id="RHEA-COMP:10858"/>
        <dbReference type="ChEBI" id="CHEBI:15377"/>
        <dbReference type="ChEBI" id="CHEBI:15378"/>
        <dbReference type="ChEBI" id="CHEBI:15379"/>
        <dbReference type="ChEBI" id="CHEBI:33737"/>
        <dbReference type="ChEBI" id="CHEBI:33738"/>
        <dbReference type="ChEBI" id="CHEBI:62731"/>
        <dbReference type="ChEBI" id="CHEBI:84166"/>
        <dbReference type="EC" id="1.14.15.46"/>
    </reaction>
</comment>
<feature type="domain" description="FAD-binding" evidence="13">
    <location>
        <begin position="300"/>
        <end position="384"/>
    </location>
</feature>
<dbReference type="EC" id="1.14.15.46" evidence="12"/>
<dbReference type="FunFam" id="3.50.50.60:FF:000086">
    <property type="entry name" value="Ubiquinone biosynthesis monooxygenase COQ6, mitochondrial"/>
    <property type="match status" value="1"/>
</dbReference>
<dbReference type="PANTHER" id="PTHR43876">
    <property type="entry name" value="UBIQUINONE BIOSYNTHESIS MONOOXYGENASE COQ6, MITOCHONDRIAL"/>
    <property type="match status" value="1"/>
</dbReference>
<reference evidence="15" key="3">
    <citation type="submission" date="2022-01" db="EMBL/GenBank/DDBJ databases">
        <authorList>
            <person name="Rubenstein D.R."/>
        </authorList>
    </citation>
    <scope>NUCLEOTIDE SEQUENCE</scope>
    <source>
        <strain evidence="15">SS15</strain>
        <tissue evidence="15">Liver</tissue>
    </source>
</reference>
<dbReference type="Pfam" id="PF01494">
    <property type="entry name" value="FAD_binding_3"/>
    <property type="match status" value="1"/>
</dbReference>
<sequence>MAAFSLTGNLKSKPPVLFHWHDIHFHDKKIALLEAGPRKEYDHMPDSYSNRVSSISPGSATVLSSCGAWDHVCSLRLKPFRRMQVWDACSEAMIVFEKDDLDDMGYIVENDVIMSALTKQLDAVADRVEVFYRSKAVGYTWPLSSHSCDTSPWVQVELADGRRLQTKLLIGADGHNSMVRKEAEIKNIEHQYDQSAVVATLYLSEATDNNVAWQRFLPTGPIALLPLSDTASSLVWSTSHDHALELVAMDEESFVDSINSAFWSNINHSDFIDTAGAMFRSVISLLKPSGTAVRQLPPSVAKVDPESRAMFPLGMGHATEYVQHRVALIGDAAHRVHPLAGQGVNLGFGDVACLAHHLSAAAFNGSDLGSLKHLLKFETERQRHNVSLIAATDVLKRLYSTTLAPLVLLRTWGLQATNALPPVKEQIMAFASKYSSSPSKYSLIAASSEPQDSKLLEKKEQNFGVTKEFLHVYLKQILTLEHSLPKTIHCFSTADRAERKSMAKAEELRHTFMRSIHDANTVLWNKEWGKNVEPTHKHALSEVLIFLPPY</sequence>
<dbReference type="HAMAP" id="MF_03193">
    <property type="entry name" value="COQ6_monooxygenase"/>
    <property type="match status" value="1"/>
</dbReference>
<evidence type="ECO:0000313" key="16">
    <source>
        <dbReference type="Proteomes" id="UP000618051"/>
    </source>
</evidence>
<evidence type="ECO:0000256" key="5">
    <source>
        <dbReference type="ARBA" id="ARBA00022792"/>
    </source>
</evidence>
<comment type="subcellular location">
    <subcellularLocation>
        <location evidence="12">Mitochondrion inner membrane</location>
        <topology evidence="12">Peripheral membrane protein</topology>
        <orientation evidence="12">Matrix side</orientation>
    </subcellularLocation>
    <subcellularLocation>
        <location evidence="12">Golgi apparatus</location>
    </subcellularLocation>
    <subcellularLocation>
        <location evidence="12">Cell projection</location>
    </subcellularLocation>
    <text evidence="12">Localizes to cell processes and Golgi apparatus in podocytes.</text>
</comment>
<dbReference type="GO" id="GO:0031314">
    <property type="term" value="C:extrinsic component of mitochondrial inner membrane"/>
    <property type="evidence" value="ECO:0007669"/>
    <property type="project" value="UniProtKB-UniRule"/>
</dbReference>
<dbReference type="InterPro" id="IPR010971">
    <property type="entry name" value="UbiH/COQ6"/>
</dbReference>
<comment type="caution">
    <text evidence="14">The sequence shown here is derived from an EMBL/GenBank/DDBJ whole genome shotgun (WGS) entry which is preliminary data.</text>
</comment>
<dbReference type="FunFam" id="3.50.50.60:FF:000066">
    <property type="entry name" value="Ubiquinone biosynthesis monooxygenase COQ6, mitochondrial"/>
    <property type="match status" value="1"/>
</dbReference>
<keyword evidence="3 12" id="KW-0285">Flavoprotein</keyword>
<keyword evidence="11 12" id="KW-0472">Membrane</keyword>
<dbReference type="InterPro" id="IPR002938">
    <property type="entry name" value="FAD-bd"/>
</dbReference>
<evidence type="ECO:0000256" key="9">
    <source>
        <dbReference type="ARBA" id="ARBA00023033"/>
    </source>
</evidence>
<comment type="subunit">
    <text evidence="12">Component of a multi-subunit COQ enzyme complex, composed of at least COQ3, COQ4, COQ5, COQ6, COQ7 and COQ9. Interacts with COQ8B and COQ7.</text>
</comment>
<dbReference type="SUPFAM" id="SSF51905">
    <property type="entry name" value="FAD/NAD(P)-binding domain"/>
    <property type="match status" value="1"/>
</dbReference>
<dbReference type="EMBL" id="JADDUC010000058">
    <property type="protein sequence ID" value="KAG0120792.1"/>
    <property type="molecule type" value="Genomic_DNA"/>
</dbReference>
<evidence type="ECO:0000256" key="8">
    <source>
        <dbReference type="ARBA" id="ARBA00023002"/>
    </source>
</evidence>
<dbReference type="GO" id="GO:0071949">
    <property type="term" value="F:FAD binding"/>
    <property type="evidence" value="ECO:0007669"/>
    <property type="project" value="InterPro"/>
</dbReference>
<evidence type="ECO:0000256" key="10">
    <source>
        <dbReference type="ARBA" id="ARBA00023128"/>
    </source>
</evidence>
<comment type="function">
    <text evidence="12">FAD-dependent monooxygenase required for two non-consecutive steps during ubiquinone biosynthesis. Required for the C5-ring hydroxylation during ubiquinone biosynthesis by catalyzing the hydroxylation of 4-hydroxy-3-(all-trans-polyprenyl)benzoic acid to 3,4-dihydroxy-5-(all-trans-polyprenyl)benzoic acid. Also acts downstream of coq4, for the C1-hydroxylation during ubiquinone biosynthesis by catalyzing the hydroxylation of 2-methoxy-6-(all-trans-polyprenyl)phenol to 2-methoxy-6-(all-trans-polyprenyl)benzene-1,4-diol. The electrons required for the hydroxylation reaction are funneled indirectly to coq6 from NADPH via a ferredoxin/ferredoxin reductase system.</text>
</comment>
<comment type="catalytic activity">
    <reaction evidence="12">
        <text>a 4-hydroxy-3-(all-trans-polyprenyl)benzoate + 2 reduced [2Fe-2S]-[ferredoxin] + O2 + 2 H(+) = a 3,4-dihydroxy-5-(all-trans-polyprenyl)benzoate + 2 oxidized [2Fe-2S]-[ferredoxin] + H2O</text>
        <dbReference type="Rhea" id="RHEA:81195"/>
        <dbReference type="Rhea" id="RHEA-COMP:9514"/>
        <dbReference type="Rhea" id="RHEA-COMP:10000"/>
        <dbReference type="Rhea" id="RHEA-COMP:10001"/>
        <dbReference type="Rhea" id="RHEA-COMP:10930"/>
        <dbReference type="ChEBI" id="CHEBI:15377"/>
        <dbReference type="ChEBI" id="CHEBI:15378"/>
        <dbReference type="ChEBI" id="CHEBI:15379"/>
        <dbReference type="ChEBI" id="CHEBI:33737"/>
        <dbReference type="ChEBI" id="CHEBI:33738"/>
        <dbReference type="ChEBI" id="CHEBI:64694"/>
        <dbReference type="ChEBI" id="CHEBI:78396"/>
        <dbReference type="EC" id="1.14.15.45"/>
    </reaction>
</comment>
<dbReference type="InterPro" id="IPR000689">
    <property type="entry name" value="UbQ_mOase_COQ6"/>
</dbReference>
<comment type="similarity">
    <text evidence="2 12">Belongs to the UbiH/COQ6 family.</text>
</comment>
<keyword evidence="8 12" id="KW-0560">Oxidoreductase</keyword>
<dbReference type="UniPathway" id="UPA00232"/>
<dbReference type="GO" id="GO:0106364">
    <property type="term" value="F:4-hydroxy-3-all-trans-polyprenylbenzoate oxygenase activity"/>
    <property type="evidence" value="ECO:0007669"/>
    <property type="project" value="UniProtKB-EC"/>
</dbReference>
<keyword evidence="7" id="KW-0809">Transit peptide</keyword>
<comment type="pathway">
    <text evidence="12">Cofactor biosynthesis; ubiquinone biosynthesis.</text>
</comment>
<evidence type="ECO:0000313" key="15">
    <source>
        <dbReference type="EMBL" id="KAI1237738.1"/>
    </source>
</evidence>
<gene>
    <name evidence="12" type="primary">COQ6</name>
    <name evidence="15" type="ORF">IHE44_0013824</name>
    <name evidence="14" type="ORF">IHE44_011959</name>
</gene>
<evidence type="ECO:0000256" key="1">
    <source>
        <dbReference type="ARBA" id="ARBA00001974"/>
    </source>
</evidence>
<protein>
    <recommendedName>
        <fullName evidence="12">Ubiquinone biosynthesis monooxygenase COQ6, mitochondrial</fullName>
        <ecNumber evidence="12">1.14.15.45</ecNumber>
    </recommendedName>
    <alternativeName>
        <fullName evidence="12">2-methoxy-6-polyprenolphenol 4-hydroxylase</fullName>
    </alternativeName>
    <alternativeName>
        <fullName evidence="12">Coenzyme Q10 monooxygenase 6</fullName>
        <ecNumber evidence="12">1.14.15.46</ecNumber>
    </alternativeName>
</protein>
<dbReference type="InterPro" id="IPR051205">
    <property type="entry name" value="UbiH/COQ6_monooxygenase"/>
</dbReference>
<dbReference type="PANTHER" id="PTHR43876:SF7">
    <property type="entry name" value="UBIQUINONE BIOSYNTHESIS MONOOXYGENASE COQ6, MITOCHONDRIAL"/>
    <property type="match status" value="1"/>
</dbReference>
<dbReference type="Gene3D" id="3.50.50.60">
    <property type="entry name" value="FAD/NAD(P)-binding domain"/>
    <property type="match status" value="2"/>
</dbReference>
<dbReference type="NCBIfam" id="TIGR01989">
    <property type="entry name" value="COQ6"/>
    <property type="match status" value="1"/>
</dbReference>
<dbReference type="GO" id="GO:0016712">
    <property type="term" value="F:oxidoreductase activity, acting on paired donors, with incorporation or reduction of molecular oxygen, reduced flavin or flavoprotein as one donor, and incorporation of one atom of oxygen"/>
    <property type="evidence" value="ECO:0007669"/>
    <property type="project" value="UniProtKB-UniRule"/>
</dbReference>
<accession>A0A835NS24</accession>
<reference evidence="14" key="1">
    <citation type="submission" date="2020-10" db="EMBL/GenBank/DDBJ databases">
        <title>Feather gene expression reveals the developmental basis of iridescence in African starlings.</title>
        <authorList>
            <person name="Rubenstein D.R."/>
        </authorList>
    </citation>
    <scope>NUCLEOTIDE SEQUENCE</scope>
    <source>
        <strain evidence="14">SS15</strain>
        <tissue evidence="14">Liver</tissue>
    </source>
</reference>
<keyword evidence="12" id="KW-0333">Golgi apparatus</keyword>
<dbReference type="GO" id="GO:0120538">
    <property type="term" value="F:2-methoxy-6-polyprenolphenol 4-hydroxylase activity"/>
    <property type="evidence" value="ECO:0007669"/>
    <property type="project" value="UniProtKB-EC"/>
</dbReference>
<keyword evidence="6 12" id="KW-0274">FAD</keyword>
<evidence type="ECO:0000256" key="3">
    <source>
        <dbReference type="ARBA" id="ARBA00022630"/>
    </source>
</evidence>
<dbReference type="EMBL" id="JADDUC020000007">
    <property type="protein sequence ID" value="KAI1237738.1"/>
    <property type="molecule type" value="Genomic_DNA"/>
</dbReference>
<dbReference type="EC" id="1.14.15.45" evidence="12"/>
<keyword evidence="5 12" id="KW-0999">Mitochondrion inner membrane</keyword>
<dbReference type="OrthoDB" id="683240at2759"/>
<evidence type="ECO:0000256" key="6">
    <source>
        <dbReference type="ARBA" id="ARBA00022827"/>
    </source>
</evidence>
<dbReference type="GO" id="GO:0005794">
    <property type="term" value="C:Golgi apparatus"/>
    <property type="evidence" value="ECO:0007669"/>
    <property type="project" value="UniProtKB-SubCell"/>
</dbReference>
<dbReference type="PROSITE" id="PS01304">
    <property type="entry name" value="UBIH"/>
    <property type="match status" value="1"/>
</dbReference>
<dbReference type="Proteomes" id="UP000618051">
    <property type="component" value="Unassembled WGS sequence"/>
</dbReference>
<dbReference type="PRINTS" id="PR00420">
    <property type="entry name" value="RNGMNOXGNASE"/>
</dbReference>
<dbReference type="GO" id="GO:0042995">
    <property type="term" value="C:cell projection"/>
    <property type="evidence" value="ECO:0007669"/>
    <property type="project" value="UniProtKB-SubCell"/>
</dbReference>
<name>A0A835NS24_9PASS</name>
<evidence type="ECO:0000256" key="11">
    <source>
        <dbReference type="ARBA" id="ARBA00023136"/>
    </source>
</evidence>
<keyword evidence="16" id="KW-1185">Reference proteome</keyword>
<evidence type="ECO:0000256" key="2">
    <source>
        <dbReference type="ARBA" id="ARBA00005349"/>
    </source>
</evidence>
<keyword evidence="4 12" id="KW-0831">Ubiquinone biosynthesis</keyword>
<evidence type="ECO:0000313" key="14">
    <source>
        <dbReference type="EMBL" id="KAG0120792.1"/>
    </source>
</evidence>
<keyword evidence="9 12" id="KW-0503">Monooxygenase</keyword>
<dbReference type="InterPro" id="IPR018168">
    <property type="entry name" value="Ubi_Hdrlase_CS"/>
</dbReference>
<comment type="cofactor">
    <cofactor evidence="1 12">
        <name>FAD</name>
        <dbReference type="ChEBI" id="CHEBI:57692"/>
    </cofactor>
</comment>
<dbReference type="InterPro" id="IPR036188">
    <property type="entry name" value="FAD/NAD-bd_sf"/>
</dbReference>
<evidence type="ECO:0000256" key="12">
    <source>
        <dbReference type="HAMAP-Rule" id="MF_03193"/>
    </source>
</evidence>
<evidence type="ECO:0000256" key="4">
    <source>
        <dbReference type="ARBA" id="ARBA00022688"/>
    </source>
</evidence>
<proteinExistence type="inferred from homology"/>
<organism evidence="14">
    <name type="scientific">Lamprotornis superbus</name>
    <dbReference type="NCBI Taxonomy" id="245042"/>
    <lineage>
        <taxon>Eukaryota</taxon>
        <taxon>Metazoa</taxon>
        <taxon>Chordata</taxon>
        <taxon>Craniata</taxon>
        <taxon>Vertebrata</taxon>
        <taxon>Euteleostomi</taxon>
        <taxon>Archelosauria</taxon>
        <taxon>Archosauria</taxon>
        <taxon>Dinosauria</taxon>
        <taxon>Saurischia</taxon>
        <taxon>Theropoda</taxon>
        <taxon>Coelurosauria</taxon>
        <taxon>Aves</taxon>
        <taxon>Neognathae</taxon>
        <taxon>Neoaves</taxon>
        <taxon>Telluraves</taxon>
        <taxon>Australaves</taxon>
        <taxon>Passeriformes</taxon>
        <taxon>Sturnidae</taxon>
        <taxon>Lamprotornis</taxon>
    </lineage>
</organism>
<dbReference type="AlphaFoldDB" id="A0A835NS24"/>
<evidence type="ECO:0000259" key="13">
    <source>
        <dbReference type="Pfam" id="PF01494"/>
    </source>
</evidence>
<dbReference type="NCBIfam" id="TIGR01988">
    <property type="entry name" value="Ubi-OHases"/>
    <property type="match status" value="1"/>
</dbReference>
<reference evidence="15 16" key="2">
    <citation type="journal article" date="2021" name="J. Hered.">
        <title>Feather Gene Expression Elucidates the Developmental Basis of Plumage Iridescence in African Starlings.</title>
        <authorList>
            <person name="Rubenstein D.R."/>
            <person name="Corvelo A."/>
            <person name="MacManes M.D."/>
            <person name="Maia R."/>
            <person name="Narzisi G."/>
            <person name="Rousaki A."/>
            <person name="Vandenabeele P."/>
            <person name="Shawkey M.D."/>
            <person name="Solomon J."/>
        </authorList>
    </citation>
    <scope>NUCLEOTIDE SEQUENCE [LARGE SCALE GENOMIC DNA]</scope>
    <source>
        <strain evidence="15">SS15</strain>
    </source>
</reference>
<keyword evidence="10 12" id="KW-0496">Mitochondrion</keyword>
<evidence type="ECO:0000256" key="7">
    <source>
        <dbReference type="ARBA" id="ARBA00022946"/>
    </source>
</evidence>